<name>A0A832D9Y3_9AQUI</name>
<dbReference type="PANTHER" id="PTHR30160:SF1">
    <property type="entry name" value="LIPOPOLYSACCHARIDE 1,2-N-ACETYLGLUCOSAMINETRANSFERASE-RELATED"/>
    <property type="match status" value="1"/>
</dbReference>
<dbReference type="AlphaFoldDB" id="A0A832D9Y3"/>
<protein>
    <submittedName>
        <fullName evidence="3">Glycosyltransferase family 9 protein</fullName>
    </submittedName>
</protein>
<evidence type="ECO:0000256" key="1">
    <source>
        <dbReference type="ARBA" id="ARBA00022676"/>
    </source>
</evidence>
<comment type="caution">
    <text evidence="3">The sequence shown here is derived from an EMBL/GenBank/DDBJ whole genome shotgun (WGS) entry which is preliminary data.</text>
</comment>
<dbReference type="Proteomes" id="UP000885621">
    <property type="component" value="Unassembled WGS sequence"/>
</dbReference>
<dbReference type="InterPro" id="IPR002201">
    <property type="entry name" value="Glyco_trans_9"/>
</dbReference>
<dbReference type="SUPFAM" id="SSF53756">
    <property type="entry name" value="UDP-Glycosyltransferase/glycogen phosphorylase"/>
    <property type="match status" value="1"/>
</dbReference>
<proteinExistence type="predicted"/>
<keyword evidence="2" id="KW-0808">Transferase</keyword>
<sequence length="297" mass="33802">MIRFSSLGDVILSSVVLQPLYEKGFEIDFLTFKPFSDVFSKDYRIKNLIAVEKKQMKSLTDIIKFSKNLKNYDYILDLHSNLRSFLISFFTKGKVLRYRKQSIKRRLKILDPNFNVLKAYLEPLKELGIEGDYRPKVILDKDDFSGLNIPDNFVVIGAGARYLTKMYPYYNKVSEILLKEGLNVVLIGSKEDTEKDKSVYPDDVIDFRGKLSLRQSLAVISKAKLVISNDSAVSHMARATGVKVLTIYGGTHPFFGFAPLKDEGSYIFKGLDCQPCHLHGKDTCKYGDFRCLTSISP</sequence>
<feature type="non-terminal residue" evidence="3">
    <location>
        <position position="297"/>
    </location>
</feature>
<dbReference type="CDD" id="cd03789">
    <property type="entry name" value="GT9_LPS_heptosyltransferase"/>
    <property type="match status" value="1"/>
</dbReference>
<keyword evidence="1" id="KW-0328">Glycosyltransferase</keyword>
<organism evidence="3">
    <name type="scientific">Sulfurihydrogenibium azorense</name>
    <dbReference type="NCBI Taxonomy" id="309806"/>
    <lineage>
        <taxon>Bacteria</taxon>
        <taxon>Pseudomonadati</taxon>
        <taxon>Aquificota</taxon>
        <taxon>Aquificia</taxon>
        <taxon>Aquificales</taxon>
        <taxon>Hydrogenothermaceae</taxon>
        <taxon>Sulfurihydrogenibium</taxon>
    </lineage>
</organism>
<dbReference type="Gene3D" id="3.40.50.2000">
    <property type="entry name" value="Glycogen Phosphorylase B"/>
    <property type="match status" value="2"/>
</dbReference>
<dbReference type="EMBL" id="DSFC01000110">
    <property type="protein sequence ID" value="HEV09138.1"/>
    <property type="molecule type" value="Genomic_DNA"/>
</dbReference>
<dbReference type="GO" id="GO:0009244">
    <property type="term" value="P:lipopolysaccharide core region biosynthetic process"/>
    <property type="evidence" value="ECO:0007669"/>
    <property type="project" value="TreeGrafter"/>
</dbReference>
<accession>A0A832D9Y3</accession>
<dbReference type="Pfam" id="PF01075">
    <property type="entry name" value="Glyco_transf_9"/>
    <property type="match status" value="1"/>
</dbReference>
<gene>
    <name evidence="3" type="ORF">ENO34_01910</name>
</gene>
<dbReference type="PANTHER" id="PTHR30160">
    <property type="entry name" value="TETRAACYLDISACCHARIDE 4'-KINASE-RELATED"/>
    <property type="match status" value="1"/>
</dbReference>
<dbReference type="GO" id="GO:0005829">
    <property type="term" value="C:cytosol"/>
    <property type="evidence" value="ECO:0007669"/>
    <property type="project" value="TreeGrafter"/>
</dbReference>
<evidence type="ECO:0000313" key="3">
    <source>
        <dbReference type="EMBL" id="HEV09138.1"/>
    </source>
</evidence>
<reference evidence="3" key="1">
    <citation type="journal article" date="2020" name="mSystems">
        <title>Genome- and Community-Level Interaction Insights into Carbon Utilization and Element Cycling Functions of Hydrothermarchaeota in Hydrothermal Sediment.</title>
        <authorList>
            <person name="Zhou Z."/>
            <person name="Liu Y."/>
            <person name="Xu W."/>
            <person name="Pan J."/>
            <person name="Luo Z.H."/>
            <person name="Li M."/>
        </authorList>
    </citation>
    <scope>NUCLEOTIDE SEQUENCE [LARGE SCALE GENOMIC DNA]</scope>
    <source>
        <strain evidence="3">SpSt-1257</strain>
    </source>
</reference>
<dbReference type="GO" id="GO:0008713">
    <property type="term" value="F:ADP-heptose-lipopolysaccharide heptosyltransferase activity"/>
    <property type="evidence" value="ECO:0007669"/>
    <property type="project" value="TreeGrafter"/>
</dbReference>
<dbReference type="InterPro" id="IPR051199">
    <property type="entry name" value="LPS_LOS_Heptosyltrfase"/>
</dbReference>
<evidence type="ECO:0000256" key="2">
    <source>
        <dbReference type="ARBA" id="ARBA00022679"/>
    </source>
</evidence>